<reference evidence="1 2" key="1">
    <citation type="submission" date="2024-06" db="EMBL/GenBank/DDBJ databases">
        <title>Genomics of switchgrass bacterial isolates.</title>
        <authorList>
            <person name="Shade A."/>
        </authorList>
    </citation>
    <scope>NUCLEOTIDE SEQUENCE [LARGE SCALE GENOMIC DNA]</scope>
    <source>
        <strain evidence="1 2">PvP084</strain>
    </source>
</reference>
<accession>A0ABV2NT64</accession>
<dbReference type="Proteomes" id="UP001549119">
    <property type="component" value="Unassembled WGS sequence"/>
</dbReference>
<evidence type="ECO:0000313" key="1">
    <source>
        <dbReference type="EMBL" id="MET3869726.1"/>
    </source>
</evidence>
<organism evidence="1 2">
    <name type="scientific">Methylobacterium radiotolerans</name>
    <dbReference type="NCBI Taxonomy" id="31998"/>
    <lineage>
        <taxon>Bacteria</taxon>
        <taxon>Pseudomonadati</taxon>
        <taxon>Pseudomonadota</taxon>
        <taxon>Alphaproteobacteria</taxon>
        <taxon>Hyphomicrobiales</taxon>
        <taxon>Methylobacteriaceae</taxon>
        <taxon>Methylobacterium</taxon>
    </lineage>
</organism>
<dbReference type="EMBL" id="JBEPNW010000004">
    <property type="protein sequence ID" value="MET3869726.1"/>
    <property type="molecule type" value="Genomic_DNA"/>
</dbReference>
<protein>
    <submittedName>
        <fullName evidence="1">Uncharacterized protein YraI</fullName>
    </submittedName>
</protein>
<name>A0ABV2NT64_9HYPH</name>
<keyword evidence="2" id="KW-1185">Reference proteome</keyword>
<gene>
    <name evidence="1" type="ORF">ABIC20_007111</name>
</gene>
<dbReference type="RefSeq" id="WP_209650977.1">
    <property type="nucleotide sequence ID" value="NZ_JBEPNV010000007.1"/>
</dbReference>
<proteinExistence type="predicted"/>
<sequence>MILPFNIDKLRAIISARPRDPRAPVSERQTYTVGLPPITNHDEFQDRWVEAQDWCREQVDHANGHVWSRRKDPATEHLEYSFSHDLTAVAFKLRFR</sequence>
<comment type="caution">
    <text evidence="1">The sequence shown here is derived from an EMBL/GenBank/DDBJ whole genome shotgun (WGS) entry which is preliminary data.</text>
</comment>
<evidence type="ECO:0000313" key="2">
    <source>
        <dbReference type="Proteomes" id="UP001549119"/>
    </source>
</evidence>